<reference evidence="6 7" key="1">
    <citation type="submission" date="2014-11" db="EMBL/GenBank/DDBJ databases">
        <title>Genomics and ecophysiology of heterotrophic nitrogen fixing bacteria isolated from estuarine surface water.</title>
        <authorList>
            <person name="Bentzon-Tilia M."/>
            <person name="Severin I."/>
            <person name="Hansen L.H."/>
            <person name="Riemann L."/>
        </authorList>
    </citation>
    <scope>NUCLEOTIDE SEQUENCE [LARGE SCALE GENOMIC DNA]</scope>
    <source>
        <strain evidence="6 7">BAL398</strain>
    </source>
</reference>
<gene>
    <name evidence="6" type="ORF">OO17_22890</name>
</gene>
<evidence type="ECO:0000256" key="3">
    <source>
        <dbReference type="ARBA" id="ARBA00022729"/>
    </source>
</evidence>
<dbReference type="AlphaFoldDB" id="A0A0D7EC78"/>
<sequence length="162" mass="16849">MRTFLGILASACIWLTLSVAAQAQAIWTWTNQYGSTLAVTSFNQNTGAIAGTYTNNAANSCDSGTAQPMTGWLALGSTGTAISFSVNFAGCSSTTVWTGQLKNDAGFQGLWLLSLAEPVAWNGISAGADTFTYGSGDKTKLMAKDAAPTAPSEKLSNTTDRK</sequence>
<evidence type="ECO:0000313" key="7">
    <source>
        <dbReference type="Proteomes" id="UP000032515"/>
    </source>
</evidence>
<dbReference type="SUPFAM" id="SSF50876">
    <property type="entry name" value="Avidin/streptavidin"/>
    <property type="match status" value="1"/>
</dbReference>
<evidence type="ECO:0000256" key="1">
    <source>
        <dbReference type="ARBA" id="ARBA00004613"/>
    </source>
</evidence>
<feature type="region of interest" description="Disordered" evidence="4">
    <location>
        <begin position="142"/>
        <end position="162"/>
    </location>
</feature>
<evidence type="ECO:0000256" key="2">
    <source>
        <dbReference type="ARBA" id="ARBA00022525"/>
    </source>
</evidence>
<dbReference type="Pfam" id="PF01382">
    <property type="entry name" value="Avidin"/>
    <property type="match status" value="1"/>
</dbReference>
<accession>A0A0D7EC78</accession>
<organism evidence="6 7">
    <name type="scientific">Rhodopseudomonas palustris</name>
    <dbReference type="NCBI Taxonomy" id="1076"/>
    <lineage>
        <taxon>Bacteria</taxon>
        <taxon>Pseudomonadati</taxon>
        <taxon>Pseudomonadota</taxon>
        <taxon>Alphaproteobacteria</taxon>
        <taxon>Hyphomicrobiales</taxon>
        <taxon>Nitrobacteraceae</taxon>
        <taxon>Rhodopseudomonas</taxon>
    </lineage>
</organism>
<evidence type="ECO:0000313" key="6">
    <source>
        <dbReference type="EMBL" id="KIZ38333.1"/>
    </source>
</evidence>
<dbReference type="InterPro" id="IPR005468">
    <property type="entry name" value="Avidin/str"/>
</dbReference>
<comment type="subcellular location">
    <subcellularLocation>
        <location evidence="1">Secreted</location>
    </subcellularLocation>
</comment>
<keyword evidence="3 5" id="KW-0732">Signal</keyword>
<dbReference type="GO" id="GO:0009374">
    <property type="term" value="F:biotin binding"/>
    <property type="evidence" value="ECO:0007669"/>
    <property type="project" value="InterPro"/>
</dbReference>
<comment type="caution">
    <text evidence="6">The sequence shown here is derived from an EMBL/GenBank/DDBJ whole genome shotgun (WGS) entry which is preliminary data.</text>
</comment>
<dbReference type="Proteomes" id="UP000032515">
    <property type="component" value="Unassembled WGS sequence"/>
</dbReference>
<evidence type="ECO:0000256" key="4">
    <source>
        <dbReference type="SAM" id="MobiDB-lite"/>
    </source>
</evidence>
<evidence type="ECO:0000256" key="5">
    <source>
        <dbReference type="SAM" id="SignalP"/>
    </source>
</evidence>
<keyword evidence="2" id="KW-0964">Secreted</keyword>
<dbReference type="GO" id="GO:0005576">
    <property type="term" value="C:extracellular region"/>
    <property type="evidence" value="ECO:0007669"/>
    <property type="project" value="UniProtKB-SubCell"/>
</dbReference>
<dbReference type="Gene3D" id="2.40.128.30">
    <property type="entry name" value="Avidin-like"/>
    <property type="match status" value="1"/>
</dbReference>
<dbReference type="EMBL" id="JXXE01000506">
    <property type="protein sequence ID" value="KIZ38333.1"/>
    <property type="molecule type" value="Genomic_DNA"/>
</dbReference>
<dbReference type="PROSITE" id="PS51326">
    <property type="entry name" value="AVIDIN_2"/>
    <property type="match status" value="1"/>
</dbReference>
<name>A0A0D7EC78_RHOPL</name>
<proteinExistence type="predicted"/>
<dbReference type="PATRIC" id="fig|1076.23.peg.5466"/>
<dbReference type="InterPro" id="IPR036896">
    <property type="entry name" value="Avidin-like_sf"/>
</dbReference>
<feature type="signal peptide" evidence="5">
    <location>
        <begin position="1"/>
        <end position="23"/>
    </location>
</feature>
<feature type="chain" id="PRO_5002319264" evidence="5">
    <location>
        <begin position="24"/>
        <end position="162"/>
    </location>
</feature>
<protein>
    <submittedName>
        <fullName evidence="6">Avidin</fullName>
    </submittedName>
</protein>